<dbReference type="Proteomes" id="UP001043456">
    <property type="component" value="Unassembled WGS sequence"/>
</dbReference>
<feature type="region of interest" description="Disordered" evidence="1">
    <location>
        <begin position="13"/>
        <end position="35"/>
    </location>
</feature>
<organism evidence="2 3">
    <name type="scientific">Aspergillus pseudoviridinutans</name>
    <dbReference type="NCBI Taxonomy" id="1517512"/>
    <lineage>
        <taxon>Eukaryota</taxon>
        <taxon>Fungi</taxon>
        <taxon>Dikarya</taxon>
        <taxon>Ascomycota</taxon>
        <taxon>Pezizomycotina</taxon>
        <taxon>Eurotiomycetes</taxon>
        <taxon>Eurotiomycetidae</taxon>
        <taxon>Eurotiales</taxon>
        <taxon>Aspergillaceae</taxon>
        <taxon>Aspergillus</taxon>
        <taxon>Aspergillus subgen. Fumigati</taxon>
    </lineage>
</organism>
<sequence length="133" mass="14560">MLFCAISGTAMERSTQAEPASPLSNASSSNSTVNDDIEAQQFQEKGKDWTLVQRDGPKDPVYCYYATYHGATDYINYSRTMQSISRPLANGPSLMMLGLMTLPVTFASSVFSTATWVTARKLSCFRGSYGPTD</sequence>
<evidence type="ECO:0000313" key="3">
    <source>
        <dbReference type="Proteomes" id="UP001043456"/>
    </source>
</evidence>
<protein>
    <submittedName>
        <fullName evidence="2">Uncharacterized protein</fullName>
    </submittedName>
</protein>
<evidence type="ECO:0000256" key="1">
    <source>
        <dbReference type="SAM" id="MobiDB-lite"/>
    </source>
</evidence>
<comment type="caution">
    <text evidence="2">The sequence shown here is derived from an EMBL/GenBank/DDBJ whole genome shotgun (WGS) entry which is preliminary data.</text>
</comment>
<evidence type="ECO:0000313" key="2">
    <source>
        <dbReference type="EMBL" id="GIJ88522.1"/>
    </source>
</evidence>
<keyword evidence="3" id="KW-1185">Reference proteome</keyword>
<dbReference type="AlphaFoldDB" id="A0A9P3EWF0"/>
<name>A0A9P3EWF0_9EURO</name>
<proteinExistence type="predicted"/>
<gene>
    <name evidence="2" type="ORF">Asppvi_007446</name>
</gene>
<accession>A0A9P3EWF0</accession>
<feature type="compositionally biased region" description="Low complexity" evidence="1">
    <location>
        <begin position="19"/>
        <end position="31"/>
    </location>
</feature>
<dbReference type="GeneID" id="67006056"/>
<reference evidence="2 3" key="1">
    <citation type="submission" date="2018-10" db="EMBL/GenBank/DDBJ databases">
        <title>Pan-genome distribution and transcriptional activeness of fungal secondary metabolism genes in Aspergillus section Fumigati.</title>
        <authorList>
            <person name="Takahashi H."/>
            <person name="Umemura M."/>
            <person name="Ninomiya A."/>
            <person name="Kusuya Y."/>
            <person name="Urayama S."/>
            <person name="Shimizu M."/>
            <person name="Watanabe A."/>
            <person name="Kamei K."/>
            <person name="Yaguchi T."/>
            <person name="Hagiwara D."/>
        </authorList>
    </citation>
    <scope>NUCLEOTIDE SEQUENCE [LARGE SCALE GENOMIC DNA]</scope>
    <source>
        <strain evidence="2 3">IFM 55266</strain>
    </source>
</reference>
<dbReference type="EMBL" id="BHVY01000005">
    <property type="protein sequence ID" value="GIJ88522.1"/>
    <property type="molecule type" value="Genomic_DNA"/>
</dbReference>
<dbReference type="RefSeq" id="XP_043159268.1">
    <property type="nucleotide sequence ID" value="XM_043303333.1"/>
</dbReference>